<dbReference type="STRING" id="743299.Acife_2975"/>
<dbReference type="Proteomes" id="UP000009220">
    <property type="component" value="Chromosome"/>
</dbReference>
<protein>
    <submittedName>
        <fullName evidence="1">Uncharacterized protein</fullName>
    </submittedName>
</protein>
<dbReference type="KEGG" id="afi:Acife_2975"/>
<gene>
    <name evidence="1" type="ORF">Acife_2975</name>
</gene>
<evidence type="ECO:0000313" key="1">
    <source>
        <dbReference type="EMBL" id="AEM49049.1"/>
    </source>
</evidence>
<accession>G0JTT4</accession>
<dbReference type="AlphaFoldDB" id="G0JTT4"/>
<organism evidence="1 2">
    <name type="scientific">Acidithiobacillus ferrivorans SS3</name>
    <dbReference type="NCBI Taxonomy" id="743299"/>
    <lineage>
        <taxon>Bacteria</taxon>
        <taxon>Pseudomonadati</taxon>
        <taxon>Pseudomonadota</taxon>
        <taxon>Acidithiobacillia</taxon>
        <taxon>Acidithiobacillales</taxon>
        <taxon>Acidithiobacillaceae</taxon>
        <taxon>Acidithiobacillus</taxon>
    </lineage>
</organism>
<evidence type="ECO:0000313" key="2">
    <source>
        <dbReference type="Proteomes" id="UP000009220"/>
    </source>
</evidence>
<dbReference type="HOGENOM" id="CLU_3283316_0_0_6"/>
<reference evidence="1 2" key="1">
    <citation type="journal article" date="2011" name="J. Bacteriol.">
        <title>Draft genome of the psychrotolerant acidophile Acidithiobacillus ferrivorans SS3.</title>
        <authorList>
            <person name="Liljeqvist M."/>
            <person name="Valdes J."/>
            <person name="Holmes D.S."/>
            <person name="Dopson M."/>
        </authorList>
    </citation>
    <scope>NUCLEOTIDE SEQUENCE [LARGE SCALE GENOMIC DNA]</scope>
    <source>
        <strain evidence="1 2">SS3</strain>
    </source>
</reference>
<sequence>MFNKMYGLAKSLNRQAKEHLMDMLVVRLAINSKGGYDVAY</sequence>
<name>G0JTT4_9PROT</name>
<proteinExistence type="predicted"/>
<dbReference type="EMBL" id="CP002985">
    <property type="protein sequence ID" value="AEM49049.1"/>
    <property type="molecule type" value="Genomic_DNA"/>
</dbReference>